<gene>
    <name evidence="6" type="ORF">AVDCRST_MAG18-414</name>
</gene>
<dbReference type="SUPFAM" id="SSF53850">
    <property type="entry name" value="Periplasmic binding protein-like II"/>
    <property type="match status" value="1"/>
</dbReference>
<dbReference type="InterPro" id="IPR006311">
    <property type="entry name" value="TAT_signal"/>
</dbReference>
<dbReference type="PANTHER" id="PTHR30290">
    <property type="entry name" value="PERIPLASMIC BINDING COMPONENT OF ABC TRANSPORTER"/>
    <property type="match status" value="1"/>
</dbReference>
<dbReference type="Gene3D" id="3.40.190.10">
    <property type="entry name" value="Periplasmic binding protein-like II"/>
    <property type="match status" value="1"/>
</dbReference>
<proteinExistence type="inferred from homology"/>
<dbReference type="EMBL" id="CADCWN010000027">
    <property type="protein sequence ID" value="CAA9552255.1"/>
    <property type="molecule type" value="Genomic_DNA"/>
</dbReference>
<feature type="region of interest" description="Disordered" evidence="4">
    <location>
        <begin position="99"/>
        <end position="118"/>
    </location>
</feature>
<sequence>MPADGTALRQLGQAWAARGLARRDLLRLAGAGVSLAALGGLLAACGGDPPAPPVPPVASAAPASTPGALPTVGVRASTVSGLPPSAASSYTPVVATRTVGPSATPAASTGDSGYPAGGRYSTIEPVGKRGGGVVEVYFADATTNNPLLTTDTASNARIALQYPSLLGLDPDTALPFPELASVVPTRENGGVSPDGLTYTFALRRDVHWSDGTPFTAGDVVFTYQTLARKELGSPRTAQINDRIAGVSSPDDHTVVFALRRIVAPFLVTNCAGAGYGIVPRHILGGVPIEQIKGHPFSVGDPQVSVATGPFTFGEWVRGEGATLVKNPRYFRGEPALDRYRFRVVKDSPAVAVALQTGEADWGLVPLNLYDEMARRAQLTTTKYDGYSFEYAAFQLDPAKATLFLDKGVRRALAHALDREALARSLYSGLATVARGTLPTLSFAYAPERVTPQYAYDTKRAEALLEEAGWKRGADGIRVRDGQRLQFTIWTNAGNTIREALVASMQGQWRAIGVEATPRAEEWGALLTRINETRDFEMFLIGFSWDADPDQSQMWSSRAFPPNGFNLGQYANAEVDALLDRGLAELDRDKRTAIYAELQGHILDDAPAIILVFPQVIAAVNKRLHNCFPNAVGAGPRWNAHLWWVEDGR</sequence>
<dbReference type="Gene3D" id="3.10.105.10">
    <property type="entry name" value="Dipeptide-binding Protein, Domain 3"/>
    <property type="match status" value="1"/>
</dbReference>
<comment type="similarity">
    <text evidence="1">Belongs to the bacterial solute-binding protein 5 family.</text>
</comment>
<keyword evidence="2" id="KW-0813">Transport</keyword>
<dbReference type="PANTHER" id="PTHR30290:SF9">
    <property type="entry name" value="OLIGOPEPTIDE-BINDING PROTEIN APPA"/>
    <property type="match status" value="1"/>
</dbReference>
<protein>
    <submittedName>
        <fullName evidence="6">Oligopeptide ABC transporter, periplasmic oligopeptide-binding protein OppA</fullName>
    </submittedName>
</protein>
<evidence type="ECO:0000256" key="1">
    <source>
        <dbReference type="ARBA" id="ARBA00005695"/>
    </source>
</evidence>
<dbReference type="InterPro" id="IPR000914">
    <property type="entry name" value="SBP_5_dom"/>
</dbReference>
<evidence type="ECO:0000313" key="6">
    <source>
        <dbReference type="EMBL" id="CAA9552255.1"/>
    </source>
</evidence>
<dbReference type="InterPro" id="IPR030678">
    <property type="entry name" value="Peptide/Ni-bd"/>
</dbReference>
<feature type="domain" description="Solute-binding protein family 5" evidence="5">
    <location>
        <begin position="190"/>
        <end position="556"/>
    </location>
</feature>
<accession>A0A6J4UJ35</accession>
<dbReference type="PROSITE" id="PS51318">
    <property type="entry name" value="TAT"/>
    <property type="match status" value="1"/>
</dbReference>
<dbReference type="GO" id="GO:0030288">
    <property type="term" value="C:outer membrane-bounded periplasmic space"/>
    <property type="evidence" value="ECO:0007669"/>
    <property type="project" value="UniProtKB-ARBA"/>
</dbReference>
<dbReference type="PIRSF" id="PIRSF002741">
    <property type="entry name" value="MppA"/>
    <property type="match status" value="1"/>
</dbReference>
<evidence type="ECO:0000259" key="5">
    <source>
        <dbReference type="Pfam" id="PF00496"/>
    </source>
</evidence>
<organism evidence="6">
    <name type="scientific">uncultured Thermomicrobiales bacterium</name>
    <dbReference type="NCBI Taxonomy" id="1645740"/>
    <lineage>
        <taxon>Bacteria</taxon>
        <taxon>Pseudomonadati</taxon>
        <taxon>Thermomicrobiota</taxon>
        <taxon>Thermomicrobia</taxon>
        <taxon>Thermomicrobiales</taxon>
        <taxon>environmental samples</taxon>
    </lineage>
</organism>
<keyword evidence="3" id="KW-0732">Signal</keyword>
<name>A0A6J4UJ35_9BACT</name>
<dbReference type="AlphaFoldDB" id="A0A6J4UJ35"/>
<dbReference type="Pfam" id="PF00496">
    <property type="entry name" value="SBP_bac_5"/>
    <property type="match status" value="1"/>
</dbReference>
<dbReference type="GO" id="GO:1904680">
    <property type="term" value="F:peptide transmembrane transporter activity"/>
    <property type="evidence" value="ECO:0007669"/>
    <property type="project" value="TreeGrafter"/>
</dbReference>
<dbReference type="InterPro" id="IPR039424">
    <property type="entry name" value="SBP_5"/>
</dbReference>
<evidence type="ECO:0000256" key="4">
    <source>
        <dbReference type="SAM" id="MobiDB-lite"/>
    </source>
</evidence>
<evidence type="ECO:0000256" key="3">
    <source>
        <dbReference type="ARBA" id="ARBA00022729"/>
    </source>
</evidence>
<evidence type="ECO:0000256" key="2">
    <source>
        <dbReference type="ARBA" id="ARBA00022448"/>
    </source>
</evidence>
<dbReference type="Gene3D" id="3.90.76.10">
    <property type="entry name" value="Dipeptide-binding Protein, Domain 1"/>
    <property type="match status" value="1"/>
</dbReference>
<reference evidence="6" key="1">
    <citation type="submission" date="2020-02" db="EMBL/GenBank/DDBJ databases">
        <authorList>
            <person name="Meier V. D."/>
        </authorList>
    </citation>
    <scope>NUCLEOTIDE SEQUENCE</scope>
    <source>
        <strain evidence="6">AVDCRST_MAG18</strain>
    </source>
</reference>
<feature type="compositionally biased region" description="Polar residues" evidence="4">
    <location>
        <begin position="99"/>
        <end position="111"/>
    </location>
</feature>
<dbReference type="GO" id="GO:0043190">
    <property type="term" value="C:ATP-binding cassette (ABC) transporter complex"/>
    <property type="evidence" value="ECO:0007669"/>
    <property type="project" value="InterPro"/>
</dbReference>
<dbReference type="GO" id="GO:0015833">
    <property type="term" value="P:peptide transport"/>
    <property type="evidence" value="ECO:0007669"/>
    <property type="project" value="TreeGrafter"/>
</dbReference>